<reference evidence="8 9" key="1">
    <citation type="submission" date="2022-12" db="EMBL/GenBank/DDBJ databases">
        <title>Hymenobacter canadensis sp. nov. isolated from lake water of the Cambridge Bay, Canada.</title>
        <authorList>
            <person name="Kim W.H."/>
            <person name="Lee Y.M."/>
        </authorList>
    </citation>
    <scope>NUCLEOTIDE SEQUENCE [LARGE SCALE GENOMIC DNA]</scope>
    <source>
        <strain evidence="8 9">PAMC 29467</strain>
    </source>
</reference>
<keyword evidence="4" id="KW-0378">Hydrolase</keyword>
<keyword evidence="9" id="KW-1185">Reference proteome</keyword>
<gene>
    <name evidence="8" type="ORF">O3303_12935</name>
</gene>
<dbReference type="Proteomes" id="UP001211005">
    <property type="component" value="Chromosome"/>
</dbReference>
<feature type="domain" description="Endoribonuclease YicC-like N-terminal" evidence="6">
    <location>
        <begin position="2"/>
        <end position="163"/>
    </location>
</feature>
<keyword evidence="2" id="KW-0540">Nuclease</keyword>
<dbReference type="InterPro" id="IPR013551">
    <property type="entry name" value="YicC-like_C"/>
</dbReference>
<dbReference type="NCBIfam" id="TIGR00255">
    <property type="entry name" value="YicC/YloC family endoribonuclease"/>
    <property type="match status" value="1"/>
</dbReference>
<dbReference type="Pfam" id="PF08340">
    <property type="entry name" value="YicC-like_C"/>
    <property type="match status" value="1"/>
</dbReference>
<keyword evidence="3" id="KW-0255">Endonuclease</keyword>
<comment type="similarity">
    <text evidence="5">Belongs to the YicC/YloC family.</text>
</comment>
<accession>A0ABY7LK14</accession>
<dbReference type="RefSeq" id="WP_269558809.1">
    <property type="nucleotide sequence ID" value="NZ_CP114767.1"/>
</dbReference>
<evidence type="ECO:0000256" key="4">
    <source>
        <dbReference type="ARBA" id="ARBA00022801"/>
    </source>
</evidence>
<comment type="cofactor">
    <cofactor evidence="1">
        <name>a divalent metal cation</name>
        <dbReference type="ChEBI" id="CHEBI:60240"/>
    </cofactor>
</comment>
<evidence type="ECO:0000256" key="3">
    <source>
        <dbReference type="ARBA" id="ARBA00022759"/>
    </source>
</evidence>
<feature type="domain" description="Endoribonuclease YicC-like C-terminal" evidence="7">
    <location>
        <begin position="180"/>
        <end position="298"/>
    </location>
</feature>
<dbReference type="PANTHER" id="PTHR30636">
    <property type="entry name" value="UPF0701 PROTEIN YICC"/>
    <property type="match status" value="1"/>
</dbReference>
<organism evidence="8 9">
    <name type="scientific">Hymenobacter canadensis</name>
    <dbReference type="NCBI Taxonomy" id="2999067"/>
    <lineage>
        <taxon>Bacteria</taxon>
        <taxon>Pseudomonadati</taxon>
        <taxon>Bacteroidota</taxon>
        <taxon>Cytophagia</taxon>
        <taxon>Cytophagales</taxon>
        <taxon>Hymenobacteraceae</taxon>
        <taxon>Hymenobacter</taxon>
    </lineage>
</organism>
<dbReference type="InterPro" id="IPR005229">
    <property type="entry name" value="YicC/YloC-like"/>
</dbReference>
<sequence length="299" mass="34040">MLQSMTGYGVAHRDTDRYSATVEVKSLNSKSLDLTLRLPRFLQDKELEIRNLVAKSLVRGKVNLNFDFLRVRATGTQSSVVNQAVLQLAYEELMQLSARTGASLEQLTAIAKALPGALRLPTEAVAAPTEEEDEVTWDELLPLVQEALERANEFRRAEGQTLTTEILSYLDSIRIQLAEIERHDPHRVEQVRERLRSHLADLATSEQFNTSRFEQELIYYIEKLDIAEEKVRLVSHLHYFTETVYLPEPTGKKLAFISQEIGREINTIGSKANDSIVQHLVVGMKEELEKIKEQINNIL</sequence>
<name>A0ABY7LK14_9BACT</name>
<proteinExistence type="inferred from homology"/>
<evidence type="ECO:0000256" key="2">
    <source>
        <dbReference type="ARBA" id="ARBA00022722"/>
    </source>
</evidence>
<protein>
    <submittedName>
        <fullName evidence="8">YicC family protein</fullName>
    </submittedName>
</protein>
<dbReference type="EMBL" id="CP114767">
    <property type="protein sequence ID" value="WBA40723.1"/>
    <property type="molecule type" value="Genomic_DNA"/>
</dbReference>
<evidence type="ECO:0000313" key="9">
    <source>
        <dbReference type="Proteomes" id="UP001211005"/>
    </source>
</evidence>
<dbReference type="PANTHER" id="PTHR30636:SF3">
    <property type="entry name" value="UPF0701 PROTEIN YICC"/>
    <property type="match status" value="1"/>
</dbReference>
<evidence type="ECO:0000259" key="6">
    <source>
        <dbReference type="Pfam" id="PF03755"/>
    </source>
</evidence>
<evidence type="ECO:0000259" key="7">
    <source>
        <dbReference type="Pfam" id="PF08340"/>
    </source>
</evidence>
<evidence type="ECO:0000256" key="1">
    <source>
        <dbReference type="ARBA" id="ARBA00001968"/>
    </source>
</evidence>
<dbReference type="InterPro" id="IPR013527">
    <property type="entry name" value="YicC-like_N"/>
</dbReference>
<evidence type="ECO:0000256" key="5">
    <source>
        <dbReference type="ARBA" id="ARBA00035648"/>
    </source>
</evidence>
<evidence type="ECO:0000313" key="8">
    <source>
        <dbReference type="EMBL" id="WBA40723.1"/>
    </source>
</evidence>
<dbReference type="Pfam" id="PF03755">
    <property type="entry name" value="YicC-like_N"/>
    <property type="match status" value="1"/>
</dbReference>